<proteinExistence type="predicted"/>
<reference evidence="3" key="1">
    <citation type="submission" date="2021-07" db="EMBL/GenBank/DDBJ databases">
        <title>Draft genome of Mortierella alpina, strain LL118, isolated from an aspen leaf litter sample.</title>
        <authorList>
            <person name="Yang S."/>
            <person name="Vinatzer B.A."/>
        </authorList>
    </citation>
    <scope>NUCLEOTIDE SEQUENCE</scope>
    <source>
        <strain evidence="3">LL118</strain>
    </source>
</reference>
<feature type="region of interest" description="Disordered" evidence="1">
    <location>
        <begin position="342"/>
        <end position="416"/>
    </location>
</feature>
<comment type="caution">
    <text evidence="3">The sequence shown here is derived from an EMBL/GenBank/DDBJ whole genome shotgun (WGS) entry which is preliminary data.</text>
</comment>
<feature type="region of interest" description="Disordered" evidence="1">
    <location>
        <begin position="104"/>
        <end position="130"/>
    </location>
</feature>
<keyword evidence="2" id="KW-0472">Membrane</keyword>
<sequence>MARVGSPMAVPLSVNIPYHNTKNELSKRASDFEVAATAVKVDMPYHSYLNHPFTHPKELEHREQKQQTSVNKYSSYTNSSKSIRLITIPSKKMVGIMNEDLSLNSPTSPLVSPPPPYLHSSGPEQHGDSKFYTLDTKKQQPSVQWPSMMKLSDATGATTAAVTRPKMAKVLPPQAIPLQYDELPKASSPSPRRASRLFDGSQPSMFNVNAPQDALAQEISAATSLVESFSTSQTTPETYLGFWKDAHQSKFLWIFLPFGCVTLGTVAWVLTMQIFVELAIVMPMVSLVMLSLQFGRYRWRRSRFLKQQQNKPHHLAIVSDDKIVSASPHYDEHGAYLPSHVQQQPLTPSRQQRHHVTFQEPTSHQPRFNQQSYKQPRISNAAQSNRQTPHRHQQQKQQQPQPQQPQQPRMPLTVNPGLYRANSNNHTGVNNGSPYYQNPQFLSPVDSPQTPPPAYFLKRVELPEIDPVVGEFEVDFSCIQY</sequence>
<keyword evidence="2" id="KW-1133">Transmembrane helix</keyword>
<dbReference type="AlphaFoldDB" id="A0A9P7ZZG4"/>
<feature type="compositionally biased region" description="Low complexity" evidence="1">
    <location>
        <begin position="395"/>
        <end position="407"/>
    </location>
</feature>
<gene>
    <name evidence="3" type="ORF">KVV02_002446</name>
</gene>
<evidence type="ECO:0000313" key="4">
    <source>
        <dbReference type="Proteomes" id="UP000717515"/>
    </source>
</evidence>
<feature type="transmembrane region" description="Helical" evidence="2">
    <location>
        <begin position="251"/>
        <end position="270"/>
    </location>
</feature>
<keyword evidence="2" id="KW-0812">Transmembrane</keyword>
<dbReference type="Proteomes" id="UP000717515">
    <property type="component" value="Unassembled WGS sequence"/>
</dbReference>
<feature type="compositionally biased region" description="Polar residues" evidence="1">
    <location>
        <begin position="359"/>
        <end position="387"/>
    </location>
</feature>
<feature type="compositionally biased region" description="Basic and acidic residues" evidence="1">
    <location>
        <begin position="55"/>
        <end position="65"/>
    </location>
</feature>
<dbReference type="EMBL" id="JAIFTL010000338">
    <property type="protein sequence ID" value="KAG9320026.1"/>
    <property type="molecule type" value="Genomic_DNA"/>
</dbReference>
<protein>
    <submittedName>
        <fullName evidence="3">Uncharacterized protein</fullName>
    </submittedName>
</protein>
<evidence type="ECO:0000256" key="1">
    <source>
        <dbReference type="SAM" id="MobiDB-lite"/>
    </source>
</evidence>
<organism evidence="3 4">
    <name type="scientific">Mortierella alpina</name>
    <name type="common">Oleaginous fungus</name>
    <name type="synonym">Mortierella renispora</name>
    <dbReference type="NCBI Taxonomy" id="64518"/>
    <lineage>
        <taxon>Eukaryota</taxon>
        <taxon>Fungi</taxon>
        <taxon>Fungi incertae sedis</taxon>
        <taxon>Mucoromycota</taxon>
        <taxon>Mortierellomycotina</taxon>
        <taxon>Mortierellomycetes</taxon>
        <taxon>Mortierellales</taxon>
        <taxon>Mortierellaceae</taxon>
        <taxon>Mortierella</taxon>
    </lineage>
</organism>
<accession>A0A9P7ZZG4</accession>
<feature type="region of interest" description="Disordered" evidence="1">
    <location>
        <begin position="52"/>
        <end position="74"/>
    </location>
</feature>
<evidence type="ECO:0000313" key="3">
    <source>
        <dbReference type="EMBL" id="KAG9320026.1"/>
    </source>
</evidence>
<name>A0A9P7ZZG4_MORAP</name>
<feature type="transmembrane region" description="Helical" evidence="2">
    <location>
        <begin position="276"/>
        <end position="295"/>
    </location>
</feature>
<evidence type="ECO:0000256" key="2">
    <source>
        <dbReference type="SAM" id="Phobius"/>
    </source>
</evidence>